<dbReference type="Proteomes" id="UP000017836">
    <property type="component" value="Unassembled WGS sequence"/>
</dbReference>
<feature type="region of interest" description="Disordered" evidence="1">
    <location>
        <begin position="1"/>
        <end position="20"/>
    </location>
</feature>
<reference evidence="3" key="1">
    <citation type="journal article" date="2013" name="Science">
        <title>The Amborella genome and the evolution of flowering plants.</title>
        <authorList>
            <consortium name="Amborella Genome Project"/>
        </authorList>
    </citation>
    <scope>NUCLEOTIDE SEQUENCE [LARGE SCALE GENOMIC DNA]</scope>
</reference>
<accession>W1NI27</accession>
<feature type="compositionally biased region" description="Low complexity" evidence="1">
    <location>
        <begin position="1"/>
        <end position="14"/>
    </location>
</feature>
<proteinExistence type="predicted"/>
<dbReference type="AlphaFoldDB" id="W1NI27"/>
<evidence type="ECO:0000313" key="3">
    <source>
        <dbReference type="Proteomes" id="UP000017836"/>
    </source>
</evidence>
<gene>
    <name evidence="2" type="ORF">AMTR_s00009p00259300</name>
</gene>
<organism evidence="2 3">
    <name type="scientific">Amborella trichopoda</name>
    <dbReference type="NCBI Taxonomy" id="13333"/>
    <lineage>
        <taxon>Eukaryota</taxon>
        <taxon>Viridiplantae</taxon>
        <taxon>Streptophyta</taxon>
        <taxon>Embryophyta</taxon>
        <taxon>Tracheophyta</taxon>
        <taxon>Spermatophyta</taxon>
        <taxon>Magnoliopsida</taxon>
        <taxon>Amborellales</taxon>
        <taxon>Amborellaceae</taxon>
        <taxon>Amborella</taxon>
    </lineage>
</organism>
<dbReference type="HOGENOM" id="CLU_2323523_0_0_1"/>
<keyword evidence="3" id="KW-1185">Reference proteome</keyword>
<name>W1NI27_AMBTC</name>
<evidence type="ECO:0000256" key="1">
    <source>
        <dbReference type="SAM" id="MobiDB-lite"/>
    </source>
</evidence>
<evidence type="ECO:0000313" key="2">
    <source>
        <dbReference type="EMBL" id="ERM95121.1"/>
    </source>
</evidence>
<dbReference type="Gramene" id="ERM95121">
    <property type="protein sequence ID" value="ERM95121"/>
    <property type="gene ID" value="AMTR_s00009p00259300"/>
</dbReference>
<dbReference type="EMBL" id="KI397501">
    <property type="protein sequence ID" value="ERM95121.1"/>
    <property type="molecule type" value="Genomic_DNA"/>
</dbReference>
<protein>
    <submittedName>
        <fullName evidence="2">Uncharacterized protein</fullName>
    </submittedName>
</protein>
<sequence length="99" mass="10835">MRLLDASLNSASSSTPLQTMPNCMLDAQTANHQPGSSPAFARVFGNLDAEEKIILLTVILPQVIELTTALTIELKEPNPSPRLLCIPLKVIYEKDPTNY</sequence>